<dbReference type="Pfam" id="PF01757">
    <property type="entry name" value="Acyl_transf_3"/>
    <property type="match status" value="1"/>
</dbReference>
<reference evidence="9 10" key="1">
    <citation type="submission" date="2017-12" db="EMBL/GenBank/DDBJ databases">
        <title>Characterization of six clinical isolates of Enterochimera gen. nov., a novel genus of the Yersiniaciae family and the three species Enterochimera arupensis sp. nov., Enterochimera coloradensis sp. nov, and Enterochimera californica sp. nov.</title>
        <authorList>
            <person name="Rossi A."/>
            <person name="Fisher M."/>
        </authorList>
    </citation>
    <scope>NUCLEOTIDE SEQUENCE [LARGE SCALE GENOMIC DNA]</scope>
    <source>
        <strain evidence="10">2016-Iso4</strain>
    </source>
</reference>
<dbReference type="EMBL" id="PJZH01000009">
    <property type="protein sequence ID" value="PLR35233.1"/>
    <property type="molecule type" value="Genomic_DNA"/>
</dbReference>
<name>A0A2N5E3E8_9GAMM</name>
<keyword evidence="5 7" id="KW-1133">Transmembrane helix</keyword>
<comment type="pathway">
    <text evidence="7">Bacterial outer membrane biogenesis; enterobacterial common antigen biosynthesis.</text>
</comment>
<comment type="similarity">
    <text evidence="2 7">Belongs to the acyltransferase 3 family.</text>
</comment>
<proteinExistence type="inferred from homology"/>
<accession>A0A2N5E3E8</accession>
<dbReference type="GO" id="GO:0005886">
    <property type="term" value="C:plasma membrane"/>
    <property type="evidence" value="ECO:0007669"/>
    <property type="project" value="UniProtKB-SubCell"/>
</dbReference>
<evidence type="ECO:0000259" key="8">
    <source>
        <dbReference type="Pfam" id="PF01757"/>
    </source>
</evidence>
<comment type="subcellular location">
    <subcellularLocation>
        <location evidence="7">Cell inner membrane</location>
        <topology evidence="7">Multi-pass membrane protein</topology>
    </subcellularLocation>
    <subcellularLocation>
        <location evidence="1">Cell membrane</location>
        <topology evidence="1">Multi-pass membrane protein</topology>
    </subcellularLocation>
</comment>
<dbReference type="UniPathway" id="UPA00566"/>
<evidence type="ECO:0000256" key="3">
    <source>
        <dbReference type="ARBA" id="ARBA00022475"/>
    </source>
</evidence>
<organism evidence="9 10">
    <name type="scientific">Chimaeribacter coloradensis</name>
    <dbReference type="NCBI Taxonomy" id="2060068"/>
    <lineage>
        <taxon>Bacteria</taxon>
        <taxon>Pseudomonadati</taxon>
        <taxon>Pseudomonadota</taxon>
        <taxon>Gammaproteobacteria</taxon>
        <taxon>Enterobacterales</taxon>
        <taxon>Yersiniaceae</taxon>
        <taxon>Chimaeribacter</taxon>
    </lineage>
</organism>
<keyword evidence="7 9" id="KW-0808">Transferase</keyword>
<keyword evidence="7" id="KW-0997">Cell inner membrane</keyword>
<feature type="transmembrane region" description="Helical" evidence="7">
    <location>
        <begin position="202"/>
        <end position="221"/>
    </location>
</feature>
<feature type="transmembrane region" description="Helical" evidence="7">
    <location>
        <begin position="143"/>
        <end position="164"/>
    </location>
</feature>
<feature type="transmembrane region" description="Helical" evidence="7">
    <location>
        <begin position="114"/>
        <end position="131"/>
    </location>
</feature>
<evidence type="ECO:0000256" key="2">
    <source>
        <dbReference type="ARBA" id="ARBA00007400"/>
    </source>
</evidence>
<dbReference type="RefSeq" id="WP_101824487.1">
    <property type="nucleotide sequence ID" value="NZ_PJZH01000009.1"/>
</dbReference>
<gene>
    <name evidence="7" type="primary">wecH</name>
    <name evidence="9" type="ORF">CYR32_11240</name>
</gene>
<feature type="domain" description="Acyltransferase 3" evidence="8">
    <location>
        <begin position="6"/>
        <end position="317"/>
    </location>
</feature>
<evidence type="ECO:0000256" key="7">
    <source>
        <dbReference type="HAMAP-Rule" id="MF_01949"/>
    </source>
</evidence>
<keyword evidence="7" id="KW-0012">Acyltransferase</keyword>
<dbReference type="HAMAP" id="MF_01949">
    <property type="entry name" value="Acetyltr_WecH"/>
    <property type="match status" value="1"/>
</dbReference>
<feature type="transmembrane region" description="Helical" evidence="7">
    <location>
        <begin position="12"/>
        <end position="30"/>
    </location>
</feature>
<dbReference type="GO" id="GO:0009246">
    <property type="term" value="P:enterobacterial common antigen biosynthetic process"/>
    <property type="evidence" value="ECO:0007669"/>
    <property type="project" value="UniProtKB-UniRule"/>
</dbReference>
<feature type="transmembrane region" description="Helical" evidence="7">
    <location>
        <begin position="303"/>
        <end position="321"/>
    </location>
</feature>
<keyword evidence="6 7" id="KW-0472">Membrane</keyword>
<evidence type="ECO:0000256" key="1">
    <source>
        <dbReference type="ARBA" id="ARBA00004651"/>
    </source>
</evidence>
<comment type="function">
    <text evidence="7">Responsible for the incorporation of O-acetyl groups into the enterobacterial common antigen (ECA) trisaccharide repeat units.</text>
</comment>
<feature type="transmembrane region" description="Helical" evidence="7">
    <location>
        <begin position="170"/>
        <end position="190"/>
    </location>
</feature>
<feature type="transmembrane region" description="Helical" evidence="7">
    <location>
        <begin position="77"/>
        <end position="102"/>
    </location>
</feature>
<dbReference type="PANTHER" id="PTHR40074">
    <property type="entry name" value="O-ACETYLTRANSFERASE WECH"/>
    <property type="match status" value="1"/>
</dbReference>
<keyword evidence="3 7" id="KW-1003">Cell membrane</keyword>
<sequence>MTNRLIWIDNLRALACLMVILIHTTTYYVTTGVSVGDMNWDIANLLNALSRVSVPLFFMISGYLFFGDKSAGKKHLLRIGCCLLFYSAISLAYIALFTRIGFWPSLRNLLFKPVFYHLWFFYAIAVIYLLSPLINVKPVAARTALVIGVVLGILVNPHMAQIAWHQVHLIPVNLFVAGDTFYYVLYALLGRAIGMMNTQSRGLTTLAGLMFAAAVGLIAVATKKQMFINGDFADTYYVYCGPLVFIAATALFVWGKNSLAGAMLPGMKRIADHSLAIYGFHALIINIIRSQKWDVVRWPLLDMVYVFAVALGLSLLLGSAVRRLDARRLVS</sequence>
<dbReference type="PANTHER" id="PTHR40074:SF2">
    <property type="entry name" value="O-ACETYLTRANSFERASE WECH"/>
    <property type="match status" value="1"/>
</dbReference>
<evidence type="ECO:0000313" key="10">
    <source>
        <dbReference type="Proteomes" id="UP000234503"/>
    </source>
</evidence>
<evidence type="ECO:0000313" key="9">
    <source>
        <dbReference type="EMBL" id="PLR35233.1"/>
    </source>
</evidence>
<dbReference type="InterPro" id="IPR002656">
    <property type="entry name" value="Acyl_transf_3_dom"/>
</dbReference>
<dbReference type="OrthoDB" id="1072135at2"/>
<protein>
    <recommendedName>
        <fullName evidence="7">O-acetyltransferase WecH</fullName>
        <ecNumber evidence="7">2.3.1.-</ecNumber>
    </recommendedName>
</protein>
<feature type="transmembrane region" description="Helical" evidence="7">
    <location>
        <begin position="42"/>
        <end position="65"/>
    </location>
</feature>
<evidence type="ECO:0000256" key="4">
    <source>
        <dbReference type="ARBA" id="ARBA00022692"/>
    </source>
</evidence>
<dbReference type="InterPro" id="IPR032905">
    <property type="entry name" value="WecH"/>
</dbReference>
<dbReference type="Proteomes" id="UP000234503">
    <property type="component" value="Unassembled WGS sequence"/>
</dbReference>
<dbReference type="AlphaFoldDB" id="A0A2N5E3E8"/>
<feature type="transmembrane region" description="Helical" evidence="7">
    <location>
        <begin position="275"/>
        <end position="291"/>
    </location>
</feature>
<comment type="caution">
    <text evidence="9">The sequence shown here is derived from an EMBL/GenBank/DDBJ whole genome shotgun (WGS) entry which is preliminary data.</text>
</comment>
<feature type="transmembrane region" description="Helical" evidence="7">
    <location>
        <begin position="236"/>
        <end position="254"/>
    </location>
</feature>
<keyword evidence="10" id="KW-1185">Reference proteome</keyword>
<evidence type="ECO:0000256" key="6">
    <source>
        <dbReference type="ARBA" id="ARBA00023136"/>
    </source>
</evidence>
<dbReference type="GO" id="GO:0016413">
    <property type="term" value="F:O-acetyltransferase activity"/>
    <property type="evidence" value="ECO:0007669"/>
    <property type="project" value="InterPro"/>
</dbReference>
<keyword evidence="4 7" id="KW-0812">Transmembrane</keyword>
<dbReference type="EC" id="2.3.1.-" evidence="7"/>
<evidence type="ECO:0000256" key="5">
    <source>
        <dbReference type="ARBA" id="ARBA00022989"/>
    </source>
</evidence>